<dbReference type="EMBL" id="JAEUBE010000487">
    <property type="protein sequence ID" value="KAH3661239.1"/>
    <property type="molecule type" value="Genomic_DNA"/>
</dbReference>
<name>A0A9P8NXH6_9ASCO</name>
<dbReference type="RefSeq" id="XP_046058363.1">
    <property type="nucleotide sequence ID" value="XM_046207954.1"/>
</dbReference>
<feature type="region of interest" description="Disordered" evidence="1">
    <location>
        <begin position="1"/>
        <end position="126"/>
    </location>
</feature>
<dbReference type="AlphaFoldDB" id="A0A9P8NXH6"/>
<organism evidence="2 3">
    <name type="scientific">Ogataea philodendri</name>
    <dbReference type="NCBI Taxonomy" id="1378263"/>
    <lineage>
        <taxon>Eukaryota</taxon>
        <taxon>Fungi</taxon>
        <taxon>Dikarya</taxon>
        <taxon>Ascomycota</taxon>
        <taxon>Saccharomycotina</taxon>
        <taxon>Pichiomycetes</taxon>
        <taxon>Pichiales</taxon>
        <taxon>Pichiaceae</taxon>
        <taxon>Ogataea</taxon>
    </lineage>
</organism>
<feature type="compositionally biased region" description="Polar residues" evidence="1">
    <location>
        <begin position="72"/>
        <end position="88"/>
    </location>
</feature>
<reference evidence="2" key="1">
    <citation type="journal article" date="2021" name="Open Biol.">
        <title>Shared evolutionary footprints suggest mitochondrial oxidative damage underlies multiple complex I losses in fungi.</title>
        <authorList>
            <person name="Schikora-Tamarit M.A."/>
            <person name="Marcet-Houben M."/>
            <person name="Nosek J."/>
            <person name="Gabaldon T."/>
        </authorList>
    </citation>
    <scope>NUCLEOTIDE SEQUENCE</scope>
    <source>
        <strain evidence="2">CBS6075</strain>
    </source>
</reference>
<feature type="compositionally biased region" description="Low complexity" evidence="1">
    <location>
        <begin position="21"/>
        <end position="53"/>
    </location>
</feature>
<reference evidence="2" key="2">
    <citation type="submission" date="2021-01" db="EMBL/GenBank/DDBJ databases">
        <authorList>
            <person name="Schikora-Tamarit M.A."/>
        </authorList>
    </citation>
    <scope>NUCLEOTIDE SEQUENCE</scope>
    <source>
        <strain evidence="2">CBS6075</strain>
    </source>
</reference>
<dbReference type="GeneID" id="70238610"/>
<keyword evidence="3" id="KW-1185">Reference proteome</keyword>
<evidence type="ECO:0000313" key="3">
    <source>
        <dbReference type="Proteomes" id="UP000769157"/>
    </source>
</evidence>
<comment type="caution">
    <text evidence="2">The sequence shown here is derived from an EMBL/GenBank/DDBJ whole genome shotgun (WGS) entry which is preliminary data.</text>
</comment>
<evidence type="ECO:0000256" key="1">
    <source>
        <dbReference type="SAM" id="MobiDB-lite"/>
    </source>
</evidence>
<protein>
    <submittedName>
        <fullName evidence="2">Uncharacterized protein</fullName>
    </submittedName>
</protein>
<sequence length="126" mass="13494">MSLGRCRSQNHRNCSSVRVLAPALAPSSPQSARARTRPSPAAAASTPRSGRPSWSRASPQLFQEAQLGRWLQPQTQSSPEATGNARSATSRDHSQTPARHPAHAAAKQDTPGSPRCLCTPERSPKH</sequence>
<gene>
    <name evidence="2" type="ORF">OGAPHI_006646</name>
</gene>
<proteinExistence type="predicted"/>
<dbReference type="Proteomes" id="UP000769157">
    <property type="component" value="Unassembled WGS sequence"/>
</dbReference>
<evidence type="ECO:0000313" key="2">
    <source>
        <dbReference type="EMBL" id="KAH3661239.1"/>
    </source>
</evidence>
<accession>A0A9P8NXH6</accession>